<comment type="caution">
    <text evidence="1">The sequence shown here is derived from an EMBL/GenBank/DDBJ whole genome shotgun (WGS) entry which is preliminary data.</text>
</comment>
<accession>A0A413QMU9</accession>
<gene>
    <name evidence="1" type="ORF">DW957_02175</name>
</gene>
<sequence length="60" mass="7038">MIEMSTFIAKKIIEKADRSTEEGQKKYRAYFVKTGLYKKWKEEVDTILKTDGYEDAIVEA</sequence>
<organism evidence="1 2">
    <name type="scientific">Dorea formicigenerans</name>
    <dbReference type="NCBI Taxonomy" id="39486"/>
    <lineage>
        <taxon>Bacteria</taxon>
        <taxon>Bacillati</taxon>
        <taxon>Bacillota</taxon>
        <taxon>Clostridia</taxon>
        <taxon>Lachnospirales</taxon>
        <taxon>Lachnospiraceae</taxon>
        <taxon>Dorea</taxon>
    </lineage>
</organism>
<evidence type="ECO:0000313" key="2">
    <source>
        <dbReference type="Proteomes" id="UP000284962"/>
    </source>
</evidence>
<dbReference type="Proteomes" id="UP000284962">
    <property type="component" value="Unassembled WGS sequence"/>
</dbReference>
<name>A0A413QMU9_9FIRM</name>
<reference evidence="1 2" key="1">
    <citation type="submission" date="2018-08" db="EMBL/GenBank/DDBJ databases">
        <title>A genome reference for cultivated species of the human gut microbiota.</title>
        <authorList>
            <person name="Zou Y."/>
            <person name="Xue W."/>
            <person name="Luo G."/>
        </authorList>
    </citation>
    <scope>NUCLEOTIDE SEQUENCE [LARGE SCALE GENOMIC DNA]</scope>
    <source>
        <strain evidence="1 2">AM46-16</strain>
    </source>
</reference>
<proteinExistence type="predicted"/>
<dbReference type="EMBL" id="QSEW01000002">
    <property type="protein sequence ID" value="RHA01628.1"/>
    <property type="molecule type" value="Genomic_DNA"/>
</dbReference>
<protein>
    <submittedName>
        <fullName evidence="1">Uncharacterized protein</fullName>
    </submittedName>
</protein>
<dbReference type="AlphaFoldDB" id="A0A413QMU9"/>
<evidence type="ECO:0000313" key="1">
    <source>
        <dbReference type="EMBL" id="RHA01628.1"/>
    </source>
</evidence>